<dbReference type="Pfam" id="PF01557">
    <property type="entry name" value="FAA_hydrolase"/>
    <property type="match status" value="1"/>
</dbReference>
<dbReference type="RefSeq" id="WP_351955467.1">
    <property type="nucleotide sequence ID" value="NZ_JBEOZM010000002.1"/>
</dbReference>
<dbReference type="InterPro" id="IPR011234">
    <property type="entry name" value="Fumarylacetoacetase-like_C"/>
</dbReference>
<keyword evidence="3" id="KW-1185">Reference proteome</keyword>
<dbReference type="Gene3D" id="3.90.850.10">
    <property type="entry name" value="Fumarylacetoacetase-like, C-terminal domain"/>
    <property type="match status" value="1"/>
</dbReference>
<feature type="domain" description="Fumarylacetoacetase-like C-terminal" evidence="1">
    <location>
        <begin position="56"/>
        <end position="109"/>
    </location>
</feature>
<keyword evidence="2" id="KW-0378">Hydrolase</keyword>
<dbReference type="GO" id="GO:0016787">
    <property type="term" value="F:hydrolase activity"/>
    <property type="evidence" value="ECO:0007669"/>
    <property type="project" value="UniProtKB-KW"/>
</dbReference>
<evidence type="ECO:0000313" key="3">
    <source>
        <dbReference type="Proteomes" id="UP001490365"/>
    </source>
</evidence>
<dbReference type="EMBL" id="JBEOZM010000002">
    <property type="protein sequence ID" value="MER6266796.1"/>
    <property type="molecule type" value="Genomic_DNA"/>
</dbReference>
<reference evidence="2 3" key="1">
    <citation type="submission" date="2024-06" db="EMBL/GenBank/DDBJ databases">
        <title>The Natural Products Discovery Center: Release of the First 8490 Sequenced Strains for Exploring Actinobacteria Biosynthetic Diversity.</title>
        <authorList>
            <person name="Kalkreuter E."/>
            <person name="Kautsar S.A."/>
            <person name="Yang D."/>
            <person name="Bader C.D."/>
            <person name="Teijaro C.N."/>
            <person name="Fluegel L."/>
            <person name="Davis C.M."/>
            <person name="Simpson J.R."/>
            <person name="Lauterbach L."/>
            <person name="Steele A.D."/>
            <person name="Gui C."/>
            <person name="Meng S."/>
            <person name="Li G."/>
            <person name="Viehrig K."/>
            <person name="Ye F."/>
            <person name="Su P."/>
            <person name="Kiefer A.F."/>
            <person name="Nichols A."/>
            <person name="Cepeda A.J."/>
            <person name="Yan W."/>
            <person name="Fan B."/>
            <person name="Jiang Y."/>
            <person name="Adhikari A."/>
            <person name="Zheng C.-J."/>
            <person name="Schuster L."/>
            <person name="Cowan T.M."/>
            <person name="Smanski M.J."/>
            <person name="Chevrette M.G."/>
            <person name="De Carvalho L.P.S."/>
            <person name="Shen B."/>
        </authorList>
    </citation>
    <scope>NUCLEOTIDE SEQUENCE [LARGE SCALE GENOMIC DNA]</scope>
    <source>
        <strain evidence="2 3">NPDC001694</strain>
    </source>
</reference>
<dbReference type="Proteomes" id="UP001490365">
    <property type="component" value="Unassembled WGS sequence"/>
</dbReference>
<sequence>MGRLPLGQPVQDPLGNQQFLPLVPDLLQPLGQLFGEHVKFGPASGDPLQVTHTPHPTHWTCGAGHAGFAPVGPWLVTPDEFDNPGDLELRCAIDDEEVQKGRTRDLLWAETPSASWPPATNSCSLCCSRQLLQRDPDTVFSEFGSRGVGRGTELGRAA</sequence>
<protein>
    <submittedName>
        <fullName evidence="2">Fumarylacetoacetate hydrolase family protein</fullName>
    </submittedName>
</protein>
<dbReference type="InterPro" id="IPR036663">
    <property type="entry name" value="Fumarylacetoacetase_C_sf"/>
</dbReference>
<proteinExistence type="predicted"/>
<evidence type="ECO:0000259" key="1">
    <source>
        <dbReference type="Pfam" id="PF01557"/>
    </source>
</evidence>
<organism evidence="2 3">
    <name type="scientific">Streptomyces sp. 900105755</name>
    <dbReference type="NCBI Taxonomy" id="3154389"/>
    <lineage>
        <taxon>Bacteria</taxon>
        <taxon>Bacillati</taxon>
        <taxon>Actinomycetota</taxon>
        <taxon>Actinomycetes</taxon>
        <taxon>Kitasatosporales</taxon>
        <taxon>Streptomycetaceae</taxon>
        <taxon>Streptomyces</taxon>
    </lineage>
</organism>
<evidence type="ECO:0000313" key="2">
    <source>
        <dbReference type="EMBL" id="MER6266796.1"/>
    </source>
</evidence>
<name>A0ABV1T9U5_9ACTN</name>
<accession>A0ABV1T9U5</accession>
<comment type="caution">
    <text evidence="2">The sequence shown here is derived from an EMBL/GenBank/DDBJ whole genome shotgun (WGS) entry which is preliminary data.</text>
</comment>
<dbReference type="SUPFAM" id="SSF56529">
    <property type="entry name" value="FAH"/>
    <property type="match status" value="1"/>
</dbReference>
<gene>
    <name evidence="2" type="ORF">ABT211_05780</name>
</gene>